<name>A0A8J5JRI9_HOMAM</name>
<feature type="region of interest" description="Disordered" evidence="1">
    <location>
        <begin position="67"/>
        <end position="96"/>
    </location>
</feature>
<evidence type="ECO:0000313" key="3">
    <source>
        <dbReference type="Proteomes" id="UP000747542"/>
    </source>
</evidence>
<dbReference type="EMBL" id="JAHLQT010026991">
    <property type="protein sequence ID" value="KAG7162826.1"/>
    <property type="molecule type" value="Genomic_DNA"/>
</dbReference>
<proteinExistence type="predicted"/>
<sequence length="96" mass="10643">MSVDYRSNHLKVRSAKVGKSMAVSAPKAQTLPPTNEVLWENVARAHLQVAIWRNALELDPPILDPTTHSWSKEGGSNCMASTTVPKDTPLWTQQSY</sequence>
<evidence type="ECO:0000313" key="2">
    <source>
        <dbReference type="EMBL" id="KAG7162826.1"/>
    </source>
</evidence>
<dbReference type="AlphaFoldDB" id="A0A8J5JRI9"/>
<accession>A0A8J5JRI9</accession>
<gene>
    <name evidence="2" type="ORF">Hamer_G020706</name>
</gene>
<keyword evidence="3" id="KW-1185">Reference proteome</keyword>
<comment type="caution">
    <text evidence="2">The sequence shown here is derived from an EMBL/GenBank/DDBJ whole genome shotgun (WGS) entry which is preliminary data.</text>
</comment>
<reference evidence="2" key="1">
    <citation type="journal article" date="2021" name="Sci. Adv.">
        <title>The American lobster genome reveals insights on longevity, neural, and immune adaptations.</title>
        <authorList>
            <person name="Polinski J.M."/>
            <person name="Zimin A.V."/>
            <person name="Clark K.F."/>
            <person name="Kohn A.B."/>
            <person name="Sadowski N."/>
            <person name="Timp W."/>
            <person name="Ptitsyn A."/>
            <person name="Khanna P."/>
            <person name="Romanova D.Y."/>
            <person name="Williams P."/>
            <person name="Greenwood S.J."/>
            <person name="Moroz L.L."/>
            <person name="Walt D.R."/>
            <person name="Bodnar A.G."/>
        </authorList>
    </citation>
    <scope>NUCLEOTIDE SEQUENCE</scope>
    <source>
        <strain evidence="2">GMGI-L3</strain>
    </source>
</reference>
<feature type="compositionally biased region" description="Polar residues" evidence="1">
    <location>
        <begin position="78"/>
        <end position="96"/>
    </location>
</feature>
<evidence type="ECO:0000256" key="1">
    <source>
        <dbReference type="SAM" id="MobiDB-lite"/>
    </source>
</evidence>
<protein>
    <submittedName>
        <fullName evidence="2">Uncharacterized protein</fullName>
    </submittedName>
</protein>
<organism evidence="2 3">
    <name type="scientific">Homarus americanus</name>
    <name type="common">American lobster</name>
    <dbReference type="NCBI Taxonomy" id="6706"/>
    <lineage>
        <taxon>Eukaryota</taxon>
        <taxon>Metazoa</taxon>
        <taxon>Ecdysozoa</taxon>
        <taxon>Arthropoda</taxon>
        <taxon>Crustacea</taxon>
        <taxon>Multicrustacea</taxon>
        <taxon>Malacostraca</taxon>
        <taxon>Eumalacostraca</taxon>
        <taxon>Eucarida</taxon>
        <taxon>Decapoda</taxon>
        <taxon>Pleocyemata</taxon>
        <taxon>Astacidea</taxon>
        <taxon>Nephropoidea</taxon>
        <taxon>Nephropidae</taxon>
        <taxon>Homarus</taxon>
    </lineage>
</organism>
<dbReference type="Proteomes" id="UP000747542">
    <property type="component" value="Unassembled WGS sequence"/>
</dbReference>